<evidence type="ECO:0000313" key="2">
    <source>
        <dbReference type="WBParaSite" id="Hba_14980"/>
    </source>
</evidence>
<dbReference type="Proteomes" id="UP000095283">
    <property type="component" value="Unplaced"/>
</dbReference>
<evidence type="ECO:0000313" key="1">
    <source>
        <dbReference type="Proteomes" id="UP000095283"/>
    </source>
</evidence>
<keyword evidence="1" id="KW-1185">Reference proteome</keyword>
<reference evidence="2" key="1">
    <citation type="submission" date="2016-11" db="UniProtKB">
        <authorList>
            <consortium name="WormBaseParasite"/>
        </authorList>
    </citation>
    <scope>IDENTIFICATION</scope>
</reference>
<sequence>MIASQRRMHRTSQYNSASFQFLCSIRKRFVNPMLTTTTAYISYP</sequence>
<dbReference type="WBParaSite" id="Hba_14980">
    <property type="protein sequence ID" value="Hba_14980"/>
    <property type="gene ID" value="Hba_14980"/>
</dbReference>
<name>A0A1I7XBI0_HETBA</name>
<accession>A0A1I7XBI0</accession>
<protein>
    <submittedName>
        <fullName evidence="2">Uncharacterized protein</fullName>
    </submittedName>
</protein>
<proteinExistence type="predicted"/>
<dbReference type="AlphaFoldDB" id="A0A1I7XBI0"/>
<organism evidence="1 2">
    <name type="scientific">Heterorhabditis bacteriophora</name>
    <name type="common">Entomopathogenic nematode worm</name>
    <dbReference type="NCBI Taxonomy" id="37862"/>
    <lineage>
        <taxon>Eukaryota</taxon>
        <taxon>Metazoa</taxon>
        <taxon>Ecdysozoa</taxon>
        <taxon>Nematoda</taxon>
        <taxon>Chromadorea</taxon>
        <taxon>Rhabditida</taxon>
        <taxon>Rhabditina</taxon>
        <taxon>Rhabditomorpha</taxon>
        <taxon>Strongyloidea</taxon>
        <taxon>Heterorhabditidae</taxon>
        <taxon>Heterorhabditis</taxon>
    </lineage>
</organism>